<evidence type="ECO:0000256" key="3">
    <source>
        <dbReference type="ARBA" id="ARBA00022448"/>
    </source>
</evidence>
<dbReference type="InterPro" id="IPR002549">
    <property type="entry name" value="AI-2E-like"/>
</dbReference>
<evidence type="ECO:0000256" key="5">
    <source>
        <dbReference type="ARBA" id="ARBA00022692"/>
    </source>
</evidence>
<keyword evidence="6 8" id="KW-1133">Transmembrane helix</keyword>
<name>A0A1G2EY48_9BACT</name>
<keyword evidence="4" id="KW-1003">Cell membrane</keyword>
<organism evidence="9 10">
    <name type="scientific">Candidatus Niyogibacteria bacterium RIFCSPLOWO2_02_FULL_45_13</name>
    <dbReference type="NCBI Taxonomy" id="1801725"/>
    <lineage>
        <taxon>Bacteria</taxon>
        <taxon>Candidatus Niyogiibacteriota</taxon>
    </lineage>
</organism>
<comment type="similarity">
    <text evidence="2">Belongs to the autoinducer-2 exporter (AI-2E) (TC 2.A.86) family.</text>
</comment>
<evidence type="ECO:0000313" key="10">
    <source>
        <dbReference type="Proteomes" id="UP000178428"/>
    </source>
</evidence>
<proteinExistence type="inferred from homology"/>
<comment type="subcellular location">
    <subcellularLocation>
        <location evidence="1">Cell membrane</location>
        <topology evidence="1">Multi-pass membrane protein</topology>
    </subcellularLocation>
</comment>
<keyword evidence="3" id="KW-0813">Transport</keyword>
<evidence type="ECO:0000256" key="2">
    <source>
        <dbReference type="ARBA" id="ARBA00009773"/>
    </source>
</evidence>
<feature type="transmembrane region" description="Helical" evidence="8">
    <location>
        <begin position="206"/>
        <end position="238"/>
    </location>
</feature>
<evidence type="ECO:0000256" key="7">
    <source>
        <dbReference type="ARBA" id="ARBA00023136"/>
    </source>
</evidence>
<evidence type="ECO:0000256" key="4">
    <source>
        <dbReference type="ARBA" id="ARBA00022475"/>
    </source>
</evidence>
<feature type="transmembrane region" description="Helical" evidence="8">
    <location>
        <begin position="250"/>
        <end position="275"/>
    </location>
</feature>
<keyword evidence="5 8" id="KW-0812">Transmembrane</keyword>
<feature type="transmembrane region" description="Helical" evidence="8">
    <location>
        <begin position="66"/>
        <end position="88"/>
    </location>
</feature>
<sequence length="339" mass="36996">MPNITKIEISTGTFIRALLVVLGLVFLYLIRDVVAVVLLSVVIASAIEPAAQWFMRYRLPRILSVLLVYIISFAILAAAFSLVIPPLFSEISQVSSKSLFQTASGALFEFVPELPISISQTLTSLLDKAGVYLEQLAGGFFQATSLVFGGALSFILVVVISFYLSVQERGIENFLRIVTPIEYERYILDLWSRARKKIGGWMQAQILLGLLIGVMVYIGLTVLQIKFALSLAVVAAIFELIPVFGPVLAAIPAVLVAFLQKPILGLVIIIFYFVVQQFENHLIVPVVFKKAVGVPPILVVIALIVGGKLGGFLGLLLAVPLAAVLVEFLNDVVERKQIK</sequence>
<feature type="transmembrane region" description="Helical" evidence="8">
    <location>
        <begin position="36"/>
        <end position="54"/>
    </location>
</feature>
<dbReference type="PANTHER" id="PTHR21716">
    <property type="entry name" value="TRANSMEMBRANE PROTEIN"/>
    <property type="match status" value="1"/>
</dbReference>
<evidence type="ECO:0000256" key="6">
    <source>
        <dbReference type="ARBA" id="ARBA00022989"/>
    </source>
</evidence>
<dbReference type="Proteomes" id="UP000178428">
    <property type="component" value="Unassembled WGS sequence"/>
</dbReference>
<gene>
    <name evidence="9" type="ORF">A3J00_00730</name>
</gene>
<feature type="transmembrane region" description="Helical" evidence="8">
    <location>
        <begin position="12"/>
        <end position="30"/>
    </location>
</feature>
<dbReference type="PANTHER" id="PTHR21716:SF53">
    <property type="entry name" value="PERMEASE PERM-RELATED"/>
    <property type="match status" value="1"/>
</dbReference>
<dbReference type="GO" id="GO:0005886">
    <property type="term" value="C:plasma membrane"/>
    <property type="evidence" value="ECO:0007669"/>
    <property type="project" value="UniProtKB-SubCell"/>
</dbReference>
<dbReference type="AlphaFoldDB" id="A0A1G2EY48"/>
<evidence type="ECO:0000313" key="9">
    <source>
        <dbReference type="EMBL" id="OGZ30178.1"/>
    </source>
</evidence>
<dbReference type="Pfam" id="PF01594">
    <property type="entry name" value="AI-2E_transport"/>
    <property type="match status" value="1"/>
</dbReference>
<evidence type="ECO:0000256" key="1">
    <source>
        <dbReference type="ARBA" id="ARBA00004651"/>
    </source>
</evidence>
<feature type="transmembrane region" description="Helical" evidence="8">
    <location>
        <begin position="287"/>
        <end position="305"/>
    </location>
</feature>
<feature type="transmembrane region" description="Helical" evidence="8">
    <location>
        <begin position="146"/>
        <end position="166"/>
    </location>
</feature>
<feature type="transmembrane region" description="Helical" evidence="8">
    <location>
        <begin position="311"/>
        <end position="329"/>
    </location>
</feature>
<accession>A0A1G2EY48</accession>
<keyword evidence="7 8" id="KW-0472">Membrane</keyword>
<evidence type="ECO:0000256" key="8">
    <source>
        <dbReference type="SAM" id="Phobius"/>
    </source>
</evidence>
<evidence type="ECO:0008006" key="11">
    <source>
        <dbReference type="Google" id="ProtNLM"/>
    </source>
</evidence>
<comment type="caution">
    <text evidence="9">The sequence shown here is derived from an EMBL/GenBank/DDBJ whole genome shotgun (WGS) entry which is preliminary data.</text>
</comment>
<protein>
    <recommendedName>
        <fullName evidence="11">AI-2E family transporter</fullName>
    </recommendedName>
</protein>
<reference evidence="9 10" key="1">
    <citation type="journal article" date="2016" name="Nat. Commun.">
        <title>Thousands of microbial genomes shed light on interconnected biogeochemical processes in an aquifer system.</title>
        <authorList>
            <person name="Anantharaman K."/>
            <person name="Brown C.T."/>
            <person name="Hug L.A."/>
            <person name="Sharon I."/>
            <person name="Castelle C.J."/>
            <person name="Probst A.J."/>
            <person name="Thomas B.C."/>
            <person name="Singh A."/>
            <person name="Wilkins M.J."/>
            <person name="Karaoz U."/>
            <person name="Brodie E.L."/>
            <person name="Williams K.H."/>
            <person name="Hubbard S.S."/>
            <person name="Banfield J.F."/>
        </authorList>
    </citation>
    <scope>NUCLEOTIDE SEQUENCE [LARGE SCALE GENOMIC DNA]</scope>
</reference>
<dbReference type="EMBL" id="MHMR01000026">
    <property type="protein sequence ID" value="OGZ30178.1"/>
    <property type="molecule type" value="Genomic_DNA"/>
</dbReference>
<dbReference type="STRING" id="1801725.A3J00_00730"/>
<dbReference type="GO" id="GO:0055085">
    <property type="term" value="P:transmembrane transport"/>
    <property type="evidence" value="ECO:0007669"/>
    <property type="project" value="TreeGrafter"/>
</dbReference>